<reference evidence="1 2" key="1">
    <citation type="submission" date="2024-11" db="EMBL/GenBank/DDBJ databases">
        <title>Chromosome-level genome assembly of the freshwater bivalve Anodonta woodiana.</title>
        <authorList>
            <person name="Chen X."/>
        </authorList>
    </citation>
    <scope>NUCLEOTIDE SEQUENCE [LARGE SCALE GENOMIC DNA]</scope>
    <source>
        <strain evidence="1">MN2024</strain>
        <tissue evidence="1">Gills</tissue>
    </source>
</reference>
<protein>
    <submittedName>
        <fullName evidence="1">Uncharacterized protein</fullName>
    </submittedName>
</protein>
<gene>
    <name evidence="1" type="ORF">ACJMK2_018215</name>
</gene>
<comment type="caution">
    <text evidence="1">The sequence shown here is derived from an EMBL/GenBank/DDBJ whole genome shotgun (WGS) entry which is preliminary data.</text>
</comment>
<name>A0ABD3UFE8_SINWO</name>
<dbReference type="EMBL" id="JBJQND010000016">
    <property type="protein sequence ID" value="KAL3847298.1"/>
    <property type="molecule type" value="Genomic_DNA"/>
</dbReference>
<proteinExistence type="predicted"/>
<organism evidence="1 2">
    <name type="scientific">Sinanodonta woodiana</name>
    <name type="common">Chinese pond mussel</name>
    <name type="synonym">Anodonta woodiana</name>
    <dbReference type="NCBI Taxonomy" id="1069815"/>
    <lineage>
        <taxon>Eukaryota</taxon>
        <taxon>Metazoa</taxon>
        <taxon>Spiralia</taxon>
        <taxon>Lophotrochozoa</taxon>
        <taxon>Mollusca</taxon>
        <taxon>Bivalvia</taxon>
        <taxon>Autobranchia</taxon>
        <taxon>Heteroconchia</taxon>
        <taxon>Palaeoheterodonta</taxon>
        <taxon>Unionida</taxon>
        <taxon>Unionoidea</taxon>
        <taxon>Unionidae</taxon>
        <taxon>Unioninae</taxon>
        <taxon>Sinanodonta</taxon>
    </lineage>
</organism>
<dbReference type="PANTHER" id="PTHR45749:SF21">
    <property type="entry name" value="DUF4371 DOMAIN-CONTAINING PROTEIN"/>
    <property type="match status" value="1"/>
</dbReference>
<sequence length="174" mass="19749">MLGSISGVQTRLLEKNPKAVFINCDNHSLNLAGAHAASVDPTLVTFFGTIQEVYVFFSISTTRWKKMSEKLELTVKKESDTRWSAREAAVRVIANFYDELIELLQYLNEDENESADTRAKAGNLLKSLLSFDFVCFINVWSEILHKINIAQKRLQSPYMNLREATADLDALKQD</sequence>
<keyword evidence="2" id="KW-1185">Reference proteome</keyword>
<accession>A0ABD3UFE8</accession>
<dbReference type="AlphaFoldDB" id="A0ABD3UFE8"/>
<dbReference type="PANTHER" id="PTHR45749">
    <property type="match status" value="1"/>
</dbReference>
<evidence type="ECO:0000313" key="2">
    <source>
        <dbReference type="Proteomes" id="UP001634394"/>
    </source>
</evidence>
<evidence type="ECO:0000313" key="1">
    <source>
        <dbReference type="EMBL" id="KAL3847298.1"/>
    </source>
</evidence>
<dbReference type="Proteomes" id="UP001634394">
    <property type="component" value="Unassembled WGS sequence"/>
</dbReference>